<keyword evidence="3 6" id="KW-1133">Transmembrane helix</keyword>
<dbReference type="PRINTS" id="PR02047">
    <property type="entry name" value="BREFELDNASP4"/>
</dbReference>
<dbReference type="Pfam" id="PF13515">
    <property type="entry name" value="FUSC_2"/>
    <property type="match status" value="1"/>
</dbReference>
<comment type="caution">
    <text evidence="9">The sequence shown here is derived from an EMBL/GenBank/DDBJ whole genome shotgun (WGS) entry which is preliminary data.</text>
</comment>
<evidence type="ECO:0000259" key="7">
    <source>
        <dbReference type="Pfam" id="PF10337"/>
    </source>
</evidence>
<evidence type="ECO:0000313" key="9">
    <source>
        <dbReference type="EMBL" id="GCF00943.1"/>
    </source>
</evidence>
<dbReference type="InterPro" id="IPR052430">
    <property type="entry name" value="IVT-Associated"/>
</dbReference>
<evidence type="ECO:0000259" key="8">
    <source>
        <dbReference type="Pfam" id="PF13515"/>
    </source>
</evidence>
<feature type="transmembrane region" description="Helical" evidence="6">
    <location>
        <begin position="149"/>
        <end position="165"/>
    </location>
</feature>
<feature type="transmembrane region" description="Helical" evidence="6">
    <location>
        <begin position="124"/>
        <end position="142"/>
    </location>
</feature>
<feature type="transmembrane region" description="Helical" evidence="6">
    <location>
        <begin position="75"/>
        <end position="97"/>
    </location>
</feature>
<name>A0A4C2EFC4_9SACH</name>
<feature type="region of interest" description="Disordered" evidence="5">
    <location>
        <begin position="1156"/>
        <end position="1177"/>
    </location>
</feature>
<proteinExistence type="predicted"/>
<accession>A0A4C2EFC4</accession>
<keyword evidence="10" id="KW-1185">Reference proteome</keyword>
<keyword evidence="2 6" id="KW-0812">Transmembrane</keyword>
<dbReference type="Pfam" id="PF10337">
    <property type="entry name" value="ArAE_2_N"/>
    <property type="match status" value="1"/>
</dbReference>
<gene>
    <name evidence="9" type="ORF">ZYGM_001185</name>
</gene>
<dbReference type="OrthoDB" id="68611at2759"/>
<dbReference type="EMBL" id="BIMX01000024">
    <property type="protein sequence ID" value="GCF00943.1"/>
    <property type="molecule type" value="Genomic_DNA"/>
</dbReference>
<dbReference type="PANTHER" id="PTHR47804:SF4">
    <property type="entry name" value="AFR661WP"/>
    <property type="match status" value="1"/>
</dbReference>
<feature type="transmembrane region" description="Helical" evidence="6">
    <location>
        <begin position="615"/>
        <end position="636"/>
    </location>
</feature>
<evidence type="ECO:0000256" key="5">
    <source>
        <dbReference type="SAM" id="MobiDB-lite"/>
    </source>
</evidence>
<feature type="domain" description="Putative ER transporter 6TM N-terminal" evidence="7">
    <location>
        <begin position="9"/>
        <end position="432"/>
    </location>
</feature>
<evidence type="ECO:0000256" key="2">
    <source>
        <dbReference type="ARBA" id="ARBA00022692"/>
    </source>
</evidence>
<evidence type="ECO:0000256" key="4">
    <source>
        <dbReference type="ARBA" id="ARBA00023136"/>
    </source>
</evidence>
<evidence type="ECO:0000256" key="1">
    <source>
        <dbReference type="ARBA" id="ARBA00004141"/>
    </source>
</evidence>
<dbReference type="PANTHER" id="PTHR47804">
    <property type="entry name" value="60S RIBOSOMAL PROTEIN L19"/>
    <property type="match status" value="1"/>
</dbReference>
<evidence type="ECO:0000256" key="6">
    <source>
        <dbReference type="SAM" id="Phobius"/>
    </source>
</evidence>
<comment type="subcellular location">
    <subcellularLocation>
        <location evidence="1">Membrane</location>
        <topology evidence="1">Multi-pass membrane protein</topology>
    </subcellularLocation>
</comment>
<feature type="transmembrane region" description="Helical" evidence="6">
    <location>
        <begin position="698"/>
        <end position="716"/>
    </location>
</feature>
<reference evidence="9 10" key="1">
    <citation type="submission" date="2019-01" db="EMBL/GenBank/DDBJ databases">
        <title>Draft Genome Sequencing of Zygosaccharomyces mellis Ca-7.</title>
        <authorList>
            <person name="Shiwa Y."/>
            <person name="Kanesaki Y."/>
            <person name="Ishige T."/>
            <person name="Mura K."/>
            <person name="Hori T."/>
            <person name="Tamura T."/>
        </authorList>
    </citation>
    <scope>NUCLEOTIDE SEQUENCE [LARGE SCALE GENOMIC DNA]</scope>
    <source>
        <strain evidence="9 10">Ca-7</strain>
    </source>
</reference>
<keyword evidence="4 6" id="KW-0472">Membrane</keyword>
<dbReference type="InterPro" id="IPR023244">
    <property type="entry name" value="Brefeldin_A-sensitivity_4"/>
</dbReference>
<sequence length="1196" mass="136242">MDARAKILQRWWLRHFPIDRVLAQKITKCTVNSTVAFIFCLIPKVRDRLGSQPAMLPLISVMVHPGRRVSGTIQAIIFCLTGLVLGLSYALFGRFLAQRCLGHNWKHLTEDEQYADHFPRYESALAILAVFETFMLFFHGWMRSVSHHYFAMVFPLFLVVHFAFLDPLDDPISTTTKAYTVPFYLGIAMSLFWNLVLFPEFGSTYLGNVTIDTMNLIHNAIDDSVNFFVSIDLIQNQSLYGKSPESLSKLLKSKPTIHNKVSTCSAVLHECIYEISYSYVSPTQLEPIIKMFKPFSMYINGLINACQLEFTLLSRDTNREGDILLMKTDKEITYANFERFDRVLRKLRPSIYNLHKILSESVYLTKILLAHAYDVNLNRAESPEVFRDSDEIMKYRNKKDLPTDFRIDEHKEGLQNTLLSFDKELKEELLNSEIDFLRPKDEMFLLSSFLMNFKETTNLVISMLDHSKEVHTIRSTREAKGWLRGKSVWFTFLHNFQSFKIWIKGSYPKATPVNENEGLKGSVFTEENQNTAGLAARRPSVAEKDLLSQQLDGEKSMQDLERTPTLPLPATLSSVPRSAESNLIKTEKKTFSERLTYYFTACLIRINRFCKRSKAHFRFGFQVAIALILASFPMFIPKTRDWYIKYHGAWVGFVCILCMEPSVGGTFWSFFLRMLGVVIGSSWAYLSYAAGHHQSDPYLETVITAIGAAPGFYYFLGTPYVRAAIIGIISIYIVLLAAAIPSSISDSILTAWAKRCFAVGYGGGVSLIVQLIMFPSKARDELNQEIAFVCGSISELQLLYASGLEGESLRVSLSEQKYKRMTKISQSARGALSRADAYKSLARQEPRLKGEYTELGKVFTQIIFVLRQILDRIDNAALLRRQYGSAIIEEFNSVVYPYRRQVIASLCCLMRAMQEAFLNKTPLPQFLPSPRIAQRRLINMVRRTLRENYNGEFVKNGLIPKFNETEDNDSNDEREVIIDVTKKKENKHTQPAAPMHEFALKERFLSWNASTVAFEEIIEYVEELCNLTKILVGINEFKYGFLSRPLYEDWAAEAATGFEDFVKGKNIRKQRDPSSNRENNTLESFGSSNGSSLFDEGQDPVALHHDEGHQENPPVNLARIASHQIGSNNDELPTSFRNRAFSIGFINDQLGGLSNLSKKKTLGDTDSDIENDEDTSDEELPLALKKILTNNKKANI</sequence>
<feature type="transmembrane region" description="Helical" evidence="6">
    <location>
        <begin position="752"/>
        <end position="774"/>
    </location>
</feature>
<protein>
    <submittedName>
        <fullName evidence="9">Uncharacterized protein</fullName>
    </submittedName>
</protein>
<feature type="compositionally biased region" description="Acidic residues" evidence="5">
    <location>
        <begin position="1165"/>
        <end position="1177"/>
    </location>
</feature>
<feature type="region of interest" description="Disordered" evidence="5">
    <location>
        <begin position="1067"/>
        <end position="1113"/>
    </location>
</feature>
<feature type="transmembrane region" description="Helical" evidence="6">
    <location>
        <begin position="177"/>
        <end position="198"/>
    </location>
</feature>
<dbReference type="InterPro" id="IPR018823">
    <property type="entry name" value="ArAE_2_N"/>
</dbReference>
<dbReference type="InterPro" id="IPR049453">
    <property type="entry name" value="Memb_transporter_dom"/>
</dbReference>
<feature type="compositionally biased region" description="Polar residues" evidence="5">
    <location>
        <begin position="1076"/>
        <end position="1092"/>
    </location>
</feature>
<evidence type="ECO:0000256" key="3">
    <source>
        <dbReference type="ARBA" id="ARBA00022989"/>
    </source>
</evidence>
<evidence type="ECO:0000313" key="10">
    <source>
        <dbReference type="Proteomes" id="UP000301737"/>
    </source>
</evidence>
<dbReference type="AlphaFoldDB" id="A0A4C2EFC4"/>
<feature type="domain" description="Integral membrane bound transporter" evidence="8">
    <location>
        <begin position="645"/>
        <end position="769"/>
    </location>
</feature>
<feature type="transmembrane region" description="Helical" evidence="6">
    <location>
        <begin position="723"/>
        <end position="740"/>
    </location>
</feature>
<organism evidence="9 10">
    <name type="scientific">Zygosaccharomyces mellis</name>
    <dbReference type="NCBI Taxonomy" id="42258"/>
    <lineage>
        <taxon>Eukaryota</taxon>
        <taxon>Fungi</taxon>
        <taxon>Dikarya</taxon>
        <taxon>Ascomycota</taxon>
        <taxon>Saccharomycotina</taxon>
        <taxon>Saccharomycetes</taxon>
        <taxon>Saccharomycetales</taxon>
        <taxon>Saccharomycetaceae</taxon>
        <taxon>Zygosaccharomyces</taxon>
    </lineage>
</organism>
<dbReference type="GO" id="GO:0016020">
    <property type="term" value="C:membrane"/>
    <property type="evidence" value="ECO:0007669"/>
    <property type="project" value="UniProtKB-SubCell"/>
</dbReference>
<feature type="transmembrane region" description="Helical" evidence="6">
    <location>
        <begin position="666"/>
        <end position="686"/>
    </location>
</feature>
<dbReference type="Proteomes" id="UP000301737">
    <property type="component" value="Unassembled WGS sequence"/>
</dbReference>